<protein>
    <recommendedName>
        <fullName evidence="4">ARS-binding protein 1 N-terminal domain-containing protein</fullName>
    </recommendedName>
</protein>
<sequence length="101" mass="11590">MPRQPKHVGNLTFQQKKKVCEWRAAHPHISQRKLALKAQWELALPKSPTQGTICNILKRKETFLRATDAQLQRRRTATLAHPAVDDALAKETPLRSRFDAK</sequence>
<feature type="compositionally biased region" description="Basic and acidic residues" evidence="1">
    <location>
        <begin position="83"/>
        <end position="101"/>
    </location>
</feature>
<dbReference type="OrthoDB" id="125347at2759"/>
<evidence type="ECO:0008006" key="4">
    <source>
        <dbReference type="Google" id="ProtNLM"/>
    </source>
</evidence>
<reference evidence="2" key="1">
    <citation type="submission" date="2021-02" db="EMBL/GenBank/DDBJ databases">
        <authorList>
            <person name="Palmer J.M."/>
        </authorList>
    </citation>
    <scope>NUCLEOTIDE SEQUENCE</scope>
    <source>
        <strain evidence="2">SCRP734</strain>
    </source>
</reference>
<evidence type="ECO:0000313" key="3">
    <source>
        <dbReference type="Proteomes" id="UP000694044"/>
    </source>
</evidence>
<gene>
    <name evidence="2" type="ORF">PHYPSEUDO_007261</name>
</gene>
<evidence type="ECO:0000313" key="2">
    <source>
        <dbReference type="EMBL" id="KAG7380373.1"/>
    </source>
</evidence>
<dbReference type="Proteomes" id="UP000694044">
    <property type="component" value="Unassembled WGS sequence"/>
</dbReference>
<feature type="region of interest" description="Disordered" evidence="1">
    <location>
        <begin position="81"/>
        <end position="101"/>
    </location>
</feature>
<dbReference type="AlphaFoldDB" id="A0A8T1VJT4"/>
<proteinExistence type="predicted"/>
<accession>A0A8T1VJT4</accession>
<evidence type="ECO:0000256" key="1">
    <source>
        <dbReference type="SAM" id="MobiDB-lite"/>
    </source>
</evidence>
<organism evidence="2 3">
    <name type="scientific">Phytophthora pseudosyringae</name>
    <dbReference type="NCBI Taxonomy" id="221518"/>
    <lineage>
        <taxon>Eukaryota</taxon>
        <taxon>Sar</taxon>
        <taxon>Stramenopiles</taxon>
        <taxon>Oomycota</taxon>
        <taxon>Peronosporomycetes</taxon>
        <taxon>Peronosporales</taxon>
        <taxon>Peronosporaceae</taxon>
        <taxon>Phytophthora</taxon>
    </lineage>
</organism>
<keyword evidence="3" id="KW-1185">Reference proteome</keyword>
<name>A0A8T1VJT4_9STRA</name>
<comment type="caution">
    <text evidence="2">The sequence shown here is derived from an EMBL/GenBank/DDBJ whole genome shotgun (WGS) entry which is preliminary data.</text>
</comment>
<dbReference type="EMBL" id="JAGDFM010000296">
    <property type="protein sequence ID" value="KAG7380373.1"/>
    <property type="molecule type" value="Genomic_DNA"/>
</dbReference>